<dbReference type="AlphaFoldDB" id="Q7S5E9"/>
<sequence>MPAERHGTLLSQRRCSVTVAINGCRSGGTEKRQERWGLIFVYPEGVGGLYCGPAAREIVTASGPDRFHKTSLGHNTASAGRSTTNDKSPQSSRRMSNLGITGTYAPAGRVGEALVTSVHGRAEAKDGMKRHVAIQNHQAEDKPFQPLR</sequence>
<protein>
    <submittedName>
        <fullName evidence="2">Uncharacterized protein</fullName>
    </submittedName>
</protein>
<dbReference type="Proteomes" id="UP000001805">
    <property type="component" value="Chromosome 7, Linkage Group VII"/>
</dbReference>
<organism evidence="2 3">
    <name type="scientific">Neurospora crassa (strain ATCC 24698 / 74-OR23-1A / CBS 708.71 / DSM 1257 / FGSC 987)</name>
    <dbReference type="NCBI Taxonomy" id="367110"/>
    <lineage>
        <taxon>Eukaryota</taxon>
        <taxon>Fungi</taxon>
        <taxon>Dikarya</taxon>
        <taxon>Ascomycota</taxon>
        <taxon>Pezizomycotina</taxon>
        <taxon>Sordariomycetes</taxon>
        <taxon>Sordariomycetidae</taxon>
        <taxon>Sordariales</taxon>
        <taxon>Sordariaceae</taxon>
        <taxon>Neurospora</taxon>
    </lineage>
</organism>
<feature type="region of interest" description="Disordered" evidence="1">
    <location>
        <begin position="65"/>
        <end position="103"/>
    </location>
</feature>
<reference evidence="2 3" key="1">
    <citation type="journal article" date="2003" name="Nature">
        <title>The genome sequence of the filamentous fungus Neurospora crassa.</title>
        <authorList>
            <person name="Galagan J.E."/>
            <person name="Calvo S.E."/>
            <person name="Borkovich K.A."/>
            <person name="Selker E.U."/>
            <person name="Read N.D."/>
            <person name="Jaffe D."/>
            <person name="FitzHugh W."/>
            <person name="Ma L.J."/>
            <person name="Smirnov S."/>
            <person name="Purcell S."/>
            <person name="Rehman B."/>
            <person name="Elkins T."/>
            <person name="Engels R."/>
            <person name="Wang S."/>
            <person name="Nielsen C.B."/>
            <person name="Butler J."/>
            <person name="Endrizzi M."/>
            <person name="Qui D."/>
            <person name="Ianakiev P."/>
            <person name="Bell-Pedersen D."/>
            <person name="Nelson M.A."/>
            <person name="Werner-Washburne M."/>
            <person name="Selitrennikoff C.P."/>
            <person name="Kinsey J.A."/>
            <person name="Braun E.L."/>
            <person name="Zelter A."/>
            <person name="Schulte U."/>
            <person name="Kothe G.O."/>
            <person name="Jedd G."/>
            <person name="Mewes W."/>
            <person name="Staben C."/>
            <person name="Marcotte E."/>
            <person name="Greenberg D."/>
            <person name="Roy A."/>
            <person name="Foley K."/>
            <person name="Naylor J."/>
            <person name="Stange-Thomann N."/>
            <person name="Barrett R."/>
            <person name="Gnerre S."/>
            <person name="Kamal M."/>
            <person name="Kamvysselis M."/>
            <person name="Mauceli E."/>
            <person name="Bielke C."/>
            <person name="Rudd S."/>
            <person name="Frishman D."/>
            <person name="Krystofova S."/>
            <person name="Rasmussen C."/>
            <person name="Metzenberg R.L."/>
            <person name="Perkins D.D."/>
            <person name="Kroken S."/>
            <person name="Cogoni C."/>
            <person name="Macino G."/>
            <person name="Catcheside D."/>
            <person name="Li W."/>
            <person name="Pratt R.J."/>
            <person name="Osmani S.A."/>
            <person name="DeSouza C.P."/>
            <person name="Glass L."/>
            <person name="Orbach M.J."/>
            <person name="Berglund J.A."/>
            <person name="Voelker R."/>
            <person name="Yarden O."/>
            <person name="Plamann M."/>
            <person name="Seiler S."/>
            <person name="Dunlap J."/>
            <person name="Radford A."/>
            <person name="Aramayo R."/>
            <person name="Natvig D.O."/>
            <person name="Alex L.A."/>
            <person name="Mannhaupt G."/>
            <person name="Ebbole D.J."/>
            <person name="Freitag M."/>
            <person name="Paulsen I."/>
            <person name="Sachs M.S."/>
            <person name="Lander E.S."/>
            <person name="Nusbaum C."/>
            <person name="Birren B."/>
        </authorList>
    </citation>
    <scope>NUCLEOTIDE SEQUENCE [LARGE SCALE GENOMIC DNA]</scope>
    <source>
        <strain evidence="3">ATCC 24698 / 74-OR23-1A / CBS 708.71 / DSM 1257 / FGSC 987</strain>
    </source>
</reference>
<dbReference type="KEGG" id="ncr:NCU06139"/>
<dbReference type="VEuPathDB" id="FungiDB:NCU06139"/>
<name>Q7S5E9_NEUCR</name>
<dbReference type="InParanoid" id="Q7S5E9"/>
<evidence type="ECO:0000313" key="2">
    <source>
        <dbReference type="EMBL" id="EAA30765.1"/>
    </source>
</evidence>
<keyword evidence="3" id="KW-1185">Reference proteome</keyword>
<evidence type="ECO:0000313" key="3">
    <source>
        <dbReference type="Proteomes" id="UP000001805"/>
    </source>
</evidence>
<proteinExistence type="predicted"/>
<dbReference type="OMA" id="YCGPAAR"/>
<dbReference type="PaxDb" id="5141-EFNCRP00000005388"/>
<dbReference type="RefSeq" id="XP_960001.1">
    <property type="nucleotide sequence ID" value="XM_954908.2"/>
</dbReference>
<evidence type="ECO:0000256" key="1">
    <source>
        <dbReference type="SAM" id="MobiDB-lite"/>
    </source>
</evidence>
<dbReference type="GeneID" id="3876123"/>
<dbReference type="EMBL" id="CM002242">
    <property type="protein sequence ID" value="EAA30765.1"/>
    <property type="molecule type" value="Genomic_DNA"/>
</dbReference>
<dbReference type="OrthoDB" id="10315258at2759"/>
<dbReference type="HOGENOM" id="CLU_1928180_0_0_1"/>
<gene>
    <name evidence="2" type="ORF">NCU06139</name>
</gene>
<accession>Q7S5E9</accession>
<feature type="compositionally biased region" description="Polar residues" evidence="1">
    <location>
        <begin position="72"/>
        <end position="100"/>
    </location>
</feature>